<dbReference type="InterPro" id="IPR036188">
    <property type="entry name" value="FAD/NAD-bd_sf"/>
</dbReference>
<dbReference type="Gene3D" id="3.50.50.100">
    <property type="match status" value="1"/>
</dbReference>
<sequence length="457" mass="50091">MEEDRPLECGVTIRSSSVSSDPGVSNRDLGHGGGSGSGCGGNATWNRVVIVGGGIAGSLLAKSIQFHADVVLIDQKEYFEIPWATLRSTVEQPVAEKAIFYHTDYLVNGTVITSSAVDVTETEVITADGRHVTYDYLVIATGHTASSPRCKRDMIEKFKEGISVLIIGGGPAGVELASDIASVYPEKKVTLVHSGSRLLGFIGRKAGNKALEWLRSKNVDVLLEQSIDLDTISEADGIYMTSAGEAIAADCYYVCVNRPLGSSWLKKSMVLKDSLDIYGQLKVDGHLRVKGRNNIFAIGDIVDVPERKQGMLAQRHAMVVAKNLKQLMKVSNKEIKLSKYRPSISITMVSLGKKDAVAELPFTTMSGFLPGLIKTRELFLRRTRKLLGVDHHSGFFITSMLPSLHHLKKRLMKIQSEVILFMITGCWYPFLDKRSKDAYCMPHIRPLVRLACGTMAC</sequence>
<dbReference type="Pfam" id="PF07992">
    <property type="entry name" value="Pyr_redox_2"/>
    <property type="match status" value="1"/>
</dbReference>
<evidence type="ECO:0000256" key="5">
    <source>
        <dbReference type="ARBA" id="ARBA00057036"/>
    </source>
</evidence>
<dbReference type="PANTHER" id="PTHR43735:SF3">
    <property type="entry name" value="FERROPTOSIS SUPPRESSOR PROTEIN 1"/>
    <property type="match status" value="1"/>
</dbReference>
<dbReference type="EMBL" id="CP097510">
    <property type="protein sequence ID" value="URE31464.1"/>
    <property type="molecule type" value="Genomic_DNA"/>
</dbReference>
<dbReference type="InterPro" id="IPR023753">
    <property type="entry name" value="FAD/NAD-binding_dom"/>
</dbReference>
<dbReference type="PRINTS" id="PR00368">
    <property type="entry name" value="FADPNR"/>
</dbReference>
<keyword evidence="2" id="KW-0285">Flavoprotein</keyword>
<dbReference type="PANTHER" id="PTHR43735">
    <property type="entry name" value="APOPTOSIS-INDUCING FACTOR 1"/>
    <property type="match status" value="1"/>
</dbReference>
<keyword evidence="4" id="KW-0560">Oxidoreductase</keyword>
<keyword evidence="9" id="KW-1185">Reference proteome</keyword>
<dbReference type="GO" id="GO:0004174">
    <property type="term" value="F:electron-transferring-flavoprotein dehydrogenase activity"/>
    <property type="evidence" value="ECO:0007669"/>
    <property type="project" value="TreeGrafter"/>
</dbReference>
<dbReference type="Proteomes" id="UP001055439">
    <property type="component" value="Chromosome 8"/>
</dbReference>
<evidence type="ECO:0000313" key="8">
    <source>
        <dbReference type="EMBL" id="URE31464.1"/>
    </source>
</evidence>
<comment type="function">
    <text evidence="5">Putative FAD-dependent oxidoreductase.</text>
</comment>
<gene>
    <name evidence="8" type="ORF">MUK42_17450</name>
</gene>
<evidence type="ECO:0000256" key="6">
    <source>
        <dbReference type="SAM" id="MobiDB-lite"/>
    </source>
</evidence>
<evidence type="ECO:0000256" key="2">
    <source>
        <dbReference type="ARBA" id="ARBA00022630"/>
    </source>
</evidence>
<keyword evidence="3" id="KW-0274">FAD</keyword>
<dbReference type="AlphaFoldDB" id="A0A9E7HK00"/>
<organism evidence="8 9">
    <name type="scientific">Musa troglodytarum</name>
    <name type="common">fe'i banana</name>
    <dbReference type="NCBI Taxonomy" id="320322"/>
    <lineage>
        <taxon>Eukaryota</taxon>
        <taxon>Viridiplantae</taxon>
        <taxon>Streptophyta</taxon>
        <taxon>Embryophyta</taxon>
        <taxon>Tracheophyta</taxon>
        <taxon>Spermatophyta</taxon>
        <taxon>Magnoliopsida</taxon>
        <taxon>Liliopsida</taxon>
        <taxon>Zingiberales</taxon>
        <taxon>Musaceae</taxon>
        <taxon>Musa</taxon>
    </lineage>
</organism>
<comment type="similarity">
    <text evidence="1">Belongs to the FAD-dependent oxidoreductase family.</text>
</comment>
<dbReference type="GO" id="GO:0005737">
    <property type="term" value="C:cytoplasm"/>
    <property type="evidence" value="ECO:0007669"/>
    <property type="project" value="TreeGrafter"/>
</dbReference>
<evidence type="ECO:0000256" key="1">
    <source>
        <dbReference type="ARBA" id="ARBA00006442"/>
    </source>
</evidence>
<evidence type="ECO:0000313" key="9">
    <source>
        <dbReference type="Proteomes" id="UP001055439"/>
    </source>
</evidence>
<evidence type="ECO:0000259" key="7">
    <source>
        <dbReference type="Pfam" id="PF07992"/>
    </source>
</evidence>
<accession>A0A9E7HK00</accession>
<dbReference type="FunFam" id="3.50.50.100:FF:000006">
    <property type="entry name" value="apoptosis-inducing factor 2"/>
    <property type="match status" value="1"/>
</dbReference>
<reference evidence="8" key="1">
    <citation type="submission" date="2022-05" db="EMBL/GenBank/DDBJ databases">
        <title>The Musa troglodytarum L. genome provides insights into the mechanism of non-climacteric behaviour and enrichment of carotenoids.</title>
        <authorList>
            <person name="Wang J."/>
        </authorList>
    </citation>
    <scope>NUCLEOTIDE SEQUENCE</scope>
    <source>
        <tissue evidence="8">Leaf</tissue>
    </source>
</reference>
<feature type="region of interest" description="Disordered" evidence="6">
    <location>
        <begin position="1"/>
        <end position="36"/>
    </location>
</feature>
<evidence type="ECO:0000256" key="3">
    <source>
        <dbReference type="ARBA" id="ARBA00022827"/>
    </source>
</evidence>
<dbReference type="SUPFAM" id="SSF51905">
    <property type="entry name" value="FAD/NAD(P)-binding domain"/>
    <property type="match status" value="1"/>
</dbReference>
<protein>
    <submittedName>
        <fullName evidence="8">Pyridine nucleotide-disulfide oxidoreductase</fullName>
    </submittedName>
</protein>
<evidence type="ECO:0000256" key="4">
    <source>
        <dbReference type="ARBA" id="ARBA00023002"/>
    </source>
</evidence>
<name>A0A9E7HK00_9LILI</name>
<proteinExistence type="inferred from homology"/>
<feature type="domain" description="FAD/NAD(P)-binding" evidence="7">
    <location>
        <begin position="47"/>
        <end position="308"/>
    </location>
</feature>
<dbReference type="OrthoDB" id="739946at2759"/>
<dbReference type="GO" id="GO:0050660">
    <property type="term" value="F:flavin adenine dinucleotide binding"/>
    <property type="evidence" value="ECO:0007669"/>
    <property type="project" value="TreeGrafter"/>
</dbReference>